<dbReference type="AlphaFoldDB" id="A0A6J1C368"/>
<dbReference type="GO" id="GO:0051260">
    <property type="term" value="P:protein homooligomerization"/>
    <property type="evidence" value="ECO:0007669"/>
    <property type="project" value="UniProtKB-ARBA"/>
</dbReference>
<feature type="transmembrane region" description="Helical" evidence="9">
    <location>
        <begin position="186"/>
        <end position="209"/>
    </location>
</feature>
<protein>
    <recommendedName>
        <fullName evidence="9">Bidirectional sugar transporter SWEET</fullName>
    </recommendedName>
</protein>
<feature type="transmembrane region" description="Helical" evidence="9">
    <location>
        <begin position="127"/>
        <end position="148"/>
    </location>
</feature>
<feature type="transmembrane region" description="Helical" evidence="9">
    <location>
        <begin position="6"/>
        <end position="31"/>
    </location>
</feature>
<keyword evidence="3 9" id="KW-0813">Transport</keyword>
<evidence type="ECO:0000256" key="3">
    <source>
        <dbReference type="ARBA" id="ARBA00022448"/>
    </source>
</evidence>
<dbReference type="Pfam" id="PF03083">
    <property type="entry name" value="MtN3_slv"/>
    <property type="match status" value="2"/>
</dbReference>
<dbReference type="Proteomes" id="UP000504603">
    <property type="component" value="Unplaced"/>
</dbReference>
<keyword evidence="7 9" id="KW-1133">Transmembrane helix</keyword>
<dbReference type="PANTHER" id="PTHR10791">
    <property type="entry name" value="RAG1-ACTIVATING PROTEIN 1"/>
    <property type="match status" value="1"/>
</dbReference>
<keyword evidence="8 9" id="KW-0472">Membrane</keyword>
<evidence type="ECO:0000256" key="1">
    <source>
        <dbReference type="ARBA" id="ARBA00004127"/>
    </source>
</evidence>
<evidence type="ECO:0000256" key="4">
    <source>
        <dbReference type="ARBA" id="ARBA00022597"/>
    </source>
</evidence>
<dbReference type="InterPro" id="IPR047664">
    <property type="entry name" value="SWEET"/>
</dbReference>
<dbReference type="GO" id="GO:0005886">
    <property type="term" value="C:plasma membrane"/>
    <property type="evidence" value="ECO:0007669"/>
    <property type="project" value="UniProtKB-SubCell"/>
</dbReference>
<evidence type="ECO:0000256" key="2">
    <source>
        <dbReference type="ARBA" id="ARBA00007809"/>
    </source>
</evidence>
<dbReference type="PANTHER" id="PTHR10791:SF142">
    <property type="entry name" value="BIDIRECTIONAL SUGAR TRANSPORTER SWEET16"/>
    <property type="match status" value="1"/>
</dbReference>
<keyword evidence="5 9" id="KW-0812">Transmembrane</keyword>
<dbReference type="KEGG" id="mcha:111007524"/>
<dbReference type="Gene3D" id="1.20.1280.290">
    <property type="match status" value="2"/>
</dbReference>
<accession>A0A6J1C368</accession>
<dbReference type="OrthoDB" id="409725at2759"/>
<keyword evidence="4 9" id="KW-0762">Sugar transport</keyword>
<proteinExistence type="inferred from homology"/>
<evidence type="ECO:0000256" key="9">
    <source>
        <dbReference type="RuleBase" id="RU910715"/>
    </source>
</evidence>
<feature type="transmembrane region" description="Helical" evidence="9">
    <location>
        <begin position="43"/>
        <end position="61"/>
    </location>
</feature>
<comment type="similarity">
    <text evidence="2 9">Belongs to the SWEET sugar transporter family.</text>
</comment>
<dbReference type="GO" id="GO:0012505">
    <property type="term" value="C:endomembrane system"/>
    <property type="evidence" value="ECO:0007669"/>
    <property type="project" value="UniProtKB-SubCell"/>
</dbReference>
<keyword evidence="6" id="KW-0677">Repeat</keyword>
<organism evidence="10 11">
    <name type="scientific">Momordica charantia</name>
    <name type="common">Bitter gourd</name>
    <name type="synonym">Balsam pear</name>
    <dbReference type="NCBI Taxonomy" id="3673"/>
    <lineage>
        <taxon>Eukaryota</taxon>
        <taxon>Viridiplantae</taxon>
        <taxon>Streptophyta</taxon>
        <taxon>Embryophyta</taxon>
        <taxon>Tracheophyta</taxon>
        <taxon>Spermatophyta</taxon>
        <taxon>Magnoliopsida</taxon>
        <taxon>eudicotyledons</taxon>
        <taxon>Gunneridae</taxon>
        <taxon>Pentapetalae</taxon>
        <taxon>rosids</taxon>
        <taxon>fabids</taxon>
        <taxon>Cucurbitales</taxon>
        <taxon>Cucurbitaceae</taxon>
        <taxon>Momordiceae</taxon>
        <taxon>Momordica</taxon>
    </lineage>
</organism>
<reference evidence="11" key="1">
    <citation type="submission" date="2025-08" db="UniProtKB">
        <authorList>
            <consortium name="RefSeq"/>
        </authorList>
    </citation>
    <scope>IDENTIFICATION</scope>
    <source>
        <strain evidence="11">OHB3-1</strain>
    </source>
</reference>
<gene>
    <name evidence="11" type="primary">LOC111007524</name>
</gene>
<sequence>MAITLSFVIGIIGNVISILVFTSPIKTFIGIVKKKSTENYKGIPYVTTLLSTSLWTFYGLMKPGGVLVATVNGAGVAFQLSYVTLFIIYAPKHKKVSTMKLVGLFNVVFCGSVIGVTLLAIHGSLRLTFVGILCAALTIGMYASPLAAMRNVIRTKSVEYMPFLLSFFLFLNAGVWFAYALLVNDIYILVPNGIGFVLGSAQLILYAIYRNKSKSAKSTEAMEEDGSAHLVEMGMNGGDDDQKNKGIIKGLSLPKPTIDRQYSVQNILRSLSYGPYDFHSMGAIEDDDDVENGKINHP</sequence>
<dbReference type="FunFam" id="1.20.1280.290:FF:000002">
    <property type="entry name" value="Bidirectional sugar transporter SWEET"/>
    <property type="match status" value="1"/>
</dbReference>
<dbReference type="GeneID" id="111007524"/>
<dbReference type="RefSeq" id="XP_022135607.1">
    <property type="nucleotide sequence ID" value="XM_022279915.1"/>
</dbReference>
<feature type="transmembrane region" description="Helical" evidence="9">
    <location>
        <begin position="160"/>
        <end position="180"/>
    </location>
</feature>
<evidence type="ECO:0000256" key="8">
    <source>
        <dbReference type="ARBA" id="ARBA00023136"/>
    </source>
</evidence>
<evidence type="ECO:0000256" key="7">
    <source>
        <dbReference type="ARBA" id="ARBA00022989"/>
    </source>
</evidence>
<evidence type="ECO:0000256" key="6">
    <source>
        <dbReference type="ARBA" id="ARBA00022737"/>
    </source>
</evidence>
<name>A0A6J1C368_MOMCH</name>
<evidence type="ECO:0000313" key="11">
    <source>
        <dbReference type="RefSeq" id="XP_022135607.1"/>
    </source>
</evidence>
<comment type="subcellular location">
    <subcellularLocation>
        <location evidence="9">Cell membrane</location>
        <topology evidence="9">Multi-pass membrane protein</topology>
    </subcellularLocation>
    <subcellularLocation>
        <location evidence="1">Endomembrane system</location>
        <topology evidence="1">Multi-pass membrane protein</topology>
    </subcellularLocation>
</comment>
<dbReference type="InterPro" id="IPR004316">
    <property type="entry name" value="SWEET_rpt"/>
</dbReference>
<comment type="function">
    <text evidence="9">Mediates both low-affinity uptake and efflux of sugar across the membrane.</text>
</comment>
<dbReference type="GO" id="GO:0051119">
    <property type="term" value="F:sugar transmembrane transporter activity"/>
    <property type="evidence" value="ECO:0007669"/>
    <property type="project" value="InterPro"/>
</dbReference>
<feature type="transmembrane region" description="Helical" evidence="9">
    <location>
        <begin position="67"/>
        <end position="89"/>
    </location>
</feature>
<evidence type="ECO:0000256" key="5">
    <source>
        <dbReference type="ARBA" id="ARBA00022692"/>
    </source>
</evidence>
<feature type="transmembrane region" description="Helical" evidence="9">
    <location>
        <begin position="101"/>
        <end position="121"/>
    </location>
</feature>
<dbReference type="FunFam" id="1.20.1280.290:FF:000001">
    <property type="entry name" value="Bidirectional sugar transporter SWEET"/>
    <property type="match status" value="1"/>
</dbReference>
<evidence type="ECO:0000313" key="10">
    <source>
        <dbReference type="Proteomes" id="UP000504603"/>
    </source>
</evidence>
<keyword evidence="10" id="KW-1185">Reference proteome</keyword>